<comment type="caution">
    <text evidence="2">The sequence shown here is derived from an EMBL/GenBank/DDBJ whole genome shotgun (WGS) entry which is preliminary data.</text>
</comment>
<gene>
    <name evidence="2" type="ORF">ACFPQ9_42185</name>
</gene>
<evidence type="ECO:0000313" key="2">
    <source>
        <dbReference type="EMBL" id="MFC5220438.1"/>
    </source>
</evidence>
<evidence type="ECO:0008006" key="4">
    <source>
        <dbReference type="Google" id="ProtNLM"/>
    </source>
</evidence>
<keyword evidence="3" id="KW-1185">Reference proteome</keyword>
<protein>
    <recommendedName>
        <fullName evidence="4">SMODS and SLOG-associating 2TM effector domain-containing protein</fullName>
    </recommendedName>
</protein>
<feature type="transmembrane region" description="Helical" evidence="1">
    <location>
        <begin position="81"/>
        <end position="103"/>
    </location>
</feature>
<dbReference type="EMBL" id="JBHSKM010000049">
    <property type="protein sequence ID" value="MFC5220438.1"/>
    <property type="molecule type" value="Genomic_DNA"/>
</dbReference>
<name>A0ABW0CZ91_STRCD</name>
<dbReference type="RefSeq" id="WP_380865199.1">
    <property type="nucleotide sequence ID" value="NZ_JBHSKM010000049.1"/>
</dbReference>
<sequence length="182" mass="19272">MGVLLALVKGRKIPAGAPRIDGELVRRLDAGATRARYWVKRTPTEAVHLLRRARLYHLGAAALSIITGLLAWPVIADGSRLTAQIVLAALSCLAAVAVAAPYVTALHDRAEEAVTLCGTYGALYGELLRAHSQLGTHTVTPAHAAELLQQLDDLATRTDALKLTAPAPLPHQTTGEHPPPGR</sequence>
<keyword evidence="1" id="KW-0472">Membrane</keyword>
<keyword evidence="1" id="KW-0812">Transmembrane</keyword>
<accession>A0ABW0CZ91</accession>
<feature type="transmembrane region" description="Helical" evidence="1">
    <location>
        <begin position="55"/>
        <end position="75"/>
    </location>
</feature>
<evidence type="ECO:0000313" key="3">
    <source>
        <dbReference type="Proteomes" id="UP001596263"/>
    </source>
</evidence>
<organism evidence="2 3">
    <name type="scientific">Streptomyces coerulescens</name>
    <dbReference type="NCBI Taxonomy" id="29304"/>
    <lineage>
        <taxon>Bacteria</taxon>
        <taxon>Bacillati</taxon>
        <taxon>Actinomycetota</taxon>
        <taxon>Actinomycetes</taxon>
        <taxon>Kitasatosporales</taxon>
        <taxon>Streptomycetaceae</taxon>
        <taxon>Streptomyces</taxon>
    </lineage>
</organism>
<proteinExistence type="predicted"/>
<reference evidence="3" key="1">
    <citation type="journal article" date="2019" name="Int. J. Syst. Evol. Microbiol.">
        <title>The Global Catalogue of Microorganisms (GCM) 10K type strain sequencing project: providing services to taxonomists for standard genome sequencing and annotation.</title>
        <authorList>
            <consortium name="The Broad Institute Genomics Platform"/>
            <consortium name="The Broad Institute Genome Sequencing Center for Infectious Disease"/>
            <person name="Wu L."/>
            <person name="Ma J."/>
        </authorList>
    </citation>
    <scope>NUCLEOTIDE SEQUENCE [LARGE SCALE GENOMIC DNA]</scope>
    <source>
        <strain evidence="3">KCTC 42586</strain>
    </source>
</reference>
<dbReference type="Proteomes" id="UP001596263">
    <property type="component" value="Unassembled WGS sequence"/>
</dbReference>
<evidence type="ECO:0000256" key="1">
    <source>
        <dbReference type="SAM" id="Phobius"/>
    </source>
</evidence>
<keyword evidence="1" id="KW-1133">Transmembrane helix</keyword>